<organism evidence="3 4">
    <name type="scientific">Paenibacillus rigui</name>
    <dbReference type="NCBI Taxonomy" id="554312"/>
    <lineage>
        <taxon>Bacteria</taxon>
        <taxon>Bacillati</taxon>
        <taxon>Bacillota</taxon>
        <taxon>Bacilli</taxon>
        <taxon>Bacillales</taxon>
        <taxon>Paenibacillaceae</taxon>
        <taxon>Paenibacillus</taxon>
    </lineage>
</organism>
<comment type="caution">
    <text evidence="3">The sequence shown here is derived from an EMBL/GenBank/DDBJ whole genome shotgun (WGS) entry which is preliminary data.</text>
</comment>
<dbReference type="InterPro" id="IPR051916">
    <property type="entry name" value="GPI-anchor_lipid_remodeler"/>
</dbReference>
<evidence type="ECO:0000259" key="2">
    <source>
        <dbReference type="Pfam" id="PF03372"/>
    </source>
</evidence>
<keyword evidence="1" id="KW-0472">Membrane</keyword>
<proteinExistence type="predicted"/>
<reference evidence="3 4" key="1">
    <citation type="submission" date="2017-07" db="EMBL/GenBank/DDBJ databases">
        <title>Genome sequencing and assembly of Paenibacillus rigui.</title>
        <authorList>
            <person name="Mayilraj S."/>
        </authorList>
    </citation>
    <scope>NUCLEOTIDE SEQUENCE [LARGE SCALE GENOMIC DNA]</scope>
    <source>
        <strain evidence="3 4">JCM 16352</strain>
    </source>
</reference>
<dbReference type="Proteomes" id="UP000215509">
    <property type="component" value="Unassembled WGS sequence"/>
</dbReference>
<evidence type="ECO:0000313" key="4">
    <source>
        <dbReference type="Proteomes" id="UP000215509"/>
    </source>
</evidence>
<keyword evidence="4" id="KW-1185">Reference proteome</keyword>
<dbReference type="InterPro" id="IPR005135">
    <property type="entry name" value="Endo/exonuclease/phosphatase"/>
</dbReference>
<dbReference type="PANTHER" id="PTHR14859:SF15">
    <property type="entry name" value="ENDONUCLEASE_EXONUCLEASE_PHOSPHATASE DOMAIN-CONTAINING PROTEIN"/>
    <property type="match status" value="1"/>
</dbReference>
<dbReference type="GO" id="GO:0003824">
    <property type="term" value="F:catalytic activity"/>
    <property type="evidence" value="ECO:0007669"/>
    <property type="project" value="InterPro"/>
</dbReference>
<evidence type="ECO:0000313" key="3">
    <source>
        <dbReference type="EMBL" id="OXM86503.1"/>
    </source>
</evidence>
<dbReference type="InterPro" id="IPR036691">
    <property type="entry name" value="Endo/exonu/phosph_ase_sf"/>
</dbReference>
<sequence length="330" mass="35198">MHIPQNDSGLSKRGGSIHARKYVRIEACAVLLALLVSSLLIGLNVSSLCFQRTEAAVLKPGLSFPSIAAFLAPFPAAAASKPGDSQGAASSGDSSRASASAASASIKTLRFMTFNIRHAKGLDGQVRLAAIERQIEQGQADVVALQEVDRYQWRSGLTDQARALAGRLGMHYIFAPAVKQGLSEYGIALLSRYPVEQASIVPLSGGKEPRVVLEAVVKPRSNSFLTVVTTHLGVPHADRVQQVPELIRLIQSIHTPVVVMGDLNMEDTDPLMSDFHKLLTKVRLIQPQATVVDGGEIDHLLTSVAGQATAWTEPTTASDHVPVLGSIRVP</sequence>
<dbReference type="SUPFAM" id="SSF56219">
    <property type="entry name" value="DNase I-like"/>
    <property type="match status" value="1"/>
</dbReference>
<dbReference type="Gene3D" id="3.60.10.10">
    <property type="entry name" value="Endonuclease/exonuclease/phosphatase"/>
    <property type="match status" value="1"/>
</dbReference>
<dbReference type="GO" id="GO:0006506">
    <property type="term" value="P:GPI anchor biosynthetic process"/>
    <property type="evidence" value="ECO:0007669"/>
    <property type="project" value="TreeGrafter"/>
</dbReference>
<dbReference type="GO" id="GO:0016020">
    <property type="term" value="C:membrane"/>
    <property type="evidence" value="ECO:0007669"/>
    <property type="project" value="GOC"/>
</dbReference>
<dbReference type="OrthoDB" id="155529at2"/>
<dbReference type="PANTHER" id="PTHR14859">
    <property type="entry name" value="CALCOFLUOR WHITE HYPERSENSITIVE PROTEIN PRECURSOR"/>
    <property type="match status" value="1"/>
</dbReference>
<feature type="domain" description="Endonuclease/exonuclease/phosphatase" evidence="2">
    <location>
        <begin position="112"/>
        <end position="320"/>
    </location>
</feature>
<protein>
    <recommendedName>
        <fullName evidence="2">Endonuclease/exonuclease/phosphatase domain-containing protein</fullName>
    </recommendedName>
</protein>
<evidence type="ECO:0000256" key="1">
    <source>
        <dbReference type="SAM" id="Phobius"/>
    </source>
</evidence>
<dbReference type="AlphaFoldDB" id="A0A229UT50"/>
<keyword evidence="1" id="KW-1133">Transmembrane helix</keyword>
<name>A0A229UT50_9BACL</name>
<dbReference type="EMBL" id="NMQW01000014">
    <property type="protein sequence ID" value="OXM86503.1"/>
    <property type="molecule type" value="Genomic_DNA"/>
</dbReference>
<feature type="transmembrane region" description="Helical" evidence="1">
    <location>
        <begin position="22"/>
        <end position="43"/>
    </location>
</feature>
<dbReference type="Pfam" id="PF03372">
    <property type="entry name" value="Exo_endo_phos"/>
    <property type="match status" value="1"/>
</dbReference>
<gene>
    <name evidence="3" type="ORF">CF651_10045</name>
</gene>
<accession>A0A229UT50</accession>
<keyword evidence="1" id="KW-0812">Transmembrane</keyword>
<dbReference type="RefSeq" id="WP_094014719.1">
    <property type="nucleotide sequence ID" value="NZ_NMQW01000014.1"/>
</dbReference>